<name>A0ABV8NXF3_9BURK</name>
<dbReference type="Proteomes" id="UP001595848">
    <property type="component" value="Unassembled WGS sequence"/>
</dbReference>
<reference evidence="2" key="1">
    <citation type="journal article" date="2019" name="Int. J. Syst. Evol. Microbiol.">
        <title>The Global Catalogue of Microorganisms (GCM) 10K type strain sequencing project: providing services to taxonomists for standard genome sequencing and annotation.</title>
        <authorList>
            <consortium name="The Broad Institute Genomics Platform"/>
            <consortium name="The Broad Institute Genome Sequencing Center for Infectious Disease"/>
            <person name="Wu L."/>
            <person name="Ma J."/>
        </authorList>
    </citation>
    <scope>NUCLEOTIDE SEQUENCE [LARGE SCALE GENOMIC DNA]</scope>
    <source>
        <strain evidence="2">LMG 24813</strain>
    </source>
</reference>
<dbReference type="EMBL" id="JBHSBV010000002">
    <property type="protein sequence ID" value="MFC4200663.1"/>
    <property type="molecule type" value="Genomic_DNA"/>
</dbReference>
<accession>A0ABV8NXF3</accession>
<proteinExistence type="predicted"/>
<sequence>MSSLHIPLADQGSVDLPFEKVAQVFLPRLLEYLKSRTAISNTPVGAPAIGQPWPEQGGIYLGPRIIDGSLRHRVFVEDQSKHPRGVTFDNVGNAVSLLGPINKLNDWAPADMEDVMLAFIHARQYFPKSGRESVYWTTKPYGSDLAWALDFEDGGCGGWGRHGELAVLPVRSITS</sequence>
<organism evidence="1 2">
    <name type="scientific">Candidimonas humi</name>
    <dbReference type="NCBI Taxonomy" id="683355"/>
    <lineage>
        <taxon>Bacteria</taxon>
        <taxon>Pseudomonadati</taxon>
        <taxon>Pseudomonadota</taxon>
        <taxon>Betaproteobacteria</taxon>
        <taxon>Burkholderiales</taxon>
        <taxon>Alcaligenaceae</taxon>
        <taxon>Candidimonas</taxon>
    </lineage>
</organism>
<evidence type="ECO:0000313" key="2">
    <source>
        <dbReference type="Proteomes" id="UP001595848"/>
    </source>
</evidence>
<keyword evidence="2" id="KW-1185">Reference proteome</keyword>
<dbReference type="RefSeq" id="WP_217964099.1">
    <property type="nucleotide sequence ID" value="NZ_JAHTBN010000003.1"/>
</dbReference>
<comment type="caution">
    <text evidence="1">The sequence shown here is derived from an EMBL/GenBank/DDBJ whole genome shotgun (WGS) entry which is preliminary data.</text>
</comment>
<gene>
    <name evidence="1" type="ORF">ACFOY1_06840</name>
</gene>
<protein>
    <submittedName>
        <fullName evidence="1">Uncharacterized protein</fullName>
    </submittedName>
</protein>
<evidence type="ECO:0000313" key="1">
    <source>
        <dbReference type="EMBL" id="MFC4200663.1"/>
    </source>
</evidence>